<dbReference type="GO" id="GO:0046983">
    <property type="term" value="F:protein dimerization activity"/>
    <property type="evidence" value="ECO:0007669"/>
    <property type="project" value="InterPro"/>
</dbReference>
<feature type="domain" description="BHLH" evidence="7">
    <location>
        <begin position="256"/>
        <end position="351"/>
    </location>
</feature>
<evidence type="ECO:0000256" key="1">
    <source>
        <dbReference type="ARBA" id="ARBA00004123"/>
    </source>
</evidence>
<feature type="compositionally biased region" description="Low complexity" evidence="6">
    <location>
        <begin position="170"/>
        <end position="217"/>
    </location>
</feature>
<evidence type="ECO:0000256" key="5">
    <source>
        <dbReference type="ARBA" id="ARBA00023242"/>
    </source>
</evidence>
<dbReference type="GO" id="GO:0005634">
    <property type="term" value="C:nucleus"/>
    <property type="evidence" value="ECO:0007669"/>
    <property type="project" value="UniProtKB-SubCell"/>
</dbReference>
<dbReference type="PANTHER" id="PTHR15741">
    <property type="entry name" value="BASIC HELIX-LOOP-HELIX ZIP TRANSCRIPTION FACTOR"/>
    <property type="match status" value="1"/>
</dbReference>
<sequence>MSMLTPTESHPFQSFLEHKDDAVAPEWSYMQPTVINVEDPTQEKNALAKATKDLMSLDPDRWRSSRQPRPSNPPIMQHPGFSAHDVRSHTESNGIAAHHDAGYHHSSAGRRRTEVFPFLTRQSSNASGSSDYHHEPPPSQFQPIGLMHEQYRPDSQYAPEHRAPLPHRPSYPSSRTLSASTSTSVTPPPTSASSSSSTLHSPNPHSDNARSASSSRSIPEKPKRARDKDAVANTSAPSKRPRTTAATKGGLLSPSQKKANHIQSEQKRRANIRRGYEALCDSVPALRAAIQEEEEASEETHGEYSSSRGKSKKGKGAKPKSGDDPGKLDGRAGPRSENVVLGKTIDYLSSLVNEQTSLLQRLDHARSILPPGHPLLEIPSQPPCWERQWTGGEGKADDDDEDAEEDAPSR</sequence>
<feature type="compositionally biased region" description="Basic and acidic residues" evidence="6">
    <location>
        <begin position="218"/>
        <end position="230"/>
    </location>
</feature>
<feature type="region of interest" description="Disordered" evidence="6">
    <location>
        <begin position="368"/>
        <end position="410"/>
    </location>
</feature>
<feature type="compositionally biased region" description="Basic and acidic residues" evidence="6">
    <location>
        <begin position="320"/>
        <end position="334"/>
    </location>
</feature>
<keyword evidence="4" id="KW-0804">Transcription</keyword>
<dbReference type="PANTHER" id="PTHR15741:SF27">
    <property type="entry name" value="TRANSCRIPTION FACTOR AP-4"/>
    <property type="match status" value="1"/>
</dbReference>
<dbReference type="AlphaFoldDB" id="A0A5C3QG58"/>
<dbReference type="Proteomes" id="UP000305067">
    <property type="component" value="Unassembled WGS sequence"/>
</dbReference>
<evidence type="ECO:0000256" key="2">
    <source>
        <dbReference type="ARBA" id="ARBA00023015"/>
    </source>
</evidence>
<dbReference type="GO" id="GO:0000978">
    <property type="term" value="F:RNA polymerase II cis-regulatory region sequence-specific DNA binding"/>
    <property type="evidence" value="ECO:0007669"/>
    <property type="project" value="TreeGrafter"/>
</dbReference>
<evidence type="ECO:0000256" key="3">
    <source>
        <dbReference type="ARBA" id="ARBA00023125"/>
    </source>
</evidence>
<proteinExistence type="predicted"/>
<protein>
    <recommendedName>
        <fullName evidence="7">BHLH domain-containing protein</fullName>
    </recommendedName>
</protein>
<feature type="compositionally biased region" description="Acidic residues" evidence="6">
    <location>
        <begin position="396"/>
        <end position="410"/>
    </location>
</feature>
<feature type="compositionally biased region" description="Polar residues" evidence="6">
    <location>
        <begin position="253"/>
        <end position="263"/>
    </location>
</feature>
<name>A0A5C3QG58_9AGAR</name>
<feature type="compositionally biased region" description="Basic residues" evidence="6">
    <location>
        <begin position="309"/>
        <end position="318"/>
    </location>
</feature>
<feature type="region of interest" description="Disordered" evidence="6">
    <location>
        <begin position="292"/>
        <end position="340"/>
    </location>
</feature>
<evidence type="ECO:0000259" key="7">
    <source>
        <dbReference type="PROSITE" id="PS50888"/>
    </source>
</evidence>
<keyword evidence="9" id="KW-1185">Reference proteome</keyword>
<dbReference type="PROSITE" id="PS50888">
    <property type="entry name" value="BHLH"/>
    <property type="match status" value="1"/>
</dbReference>
<accession>A0A5C3QG58</accession>
<feature type="region of interest" description="Disordered" evidence="6">
    <location>
        <begin position="122"/>
        <end position="144"/>
    </location>
</feature>
<gene>
    <name evidence="8" type="ORF">BDV98DRAFT_613353</name>
</gene>
<dbReference type="GO" id="GO:0000981">
    <property type="term" value="F:DNA-binding transcription factor activity, RNA polymerase II-specific"/>
    <property type="evidence" value="ECO:0007669"/>
    <property type="project" value="TreeGrafter"/>
</dbReference>
<keyword evidence="5" id="KW-0539">Nucleus</keyword>
<evidence type="ECO:0000256" key="4">
    <source>
        <dbReference type="ARBA" id="ARBA00023163"/>
    </source>
</evidence>
<comment type="subcellular location">
    <subcellularLocation>
        <location evidence="1">Nucleus</location>
    </subcellularLocation>
</comment>
<dbReference type="SUPFAM" id="SSF47459">
    <property type="entry name" value="HLH, helix-loop-helix DNA-binding domain"/>
    <property type="match status" value="1"/>
</dbReference>
<feature type="region of interest" description="Disordered" evidence="6">
    <location>
        <begin position="36"/>
        <end position="92"/>
    </location>
</feature>
<keyword evidence="2" id="KW-0805">Transcription regulation</keyword>
<dbReference type="Gene3D" id="4.10.280.10">
    <property type="entry name" value="Helix-loop-helix DNA-binding domain"/>
    <property type="match status" value="1"/>
</dbReference>
<evidence type="ECO:0000313" key="9">
    <source>
        <dbReference type="Proteomes" id="UP000305067"/>
    </source>
</evidence>
<dbReference type="InterPro" id="IPR052207">
    <property type="entry name" value="Max-like/E-box_TFs"/>
</dbReference>
<evidence type="ECO:0000256" key="6">
    <source>
        <dbReference type="SAM" id="MobiDB-lite"/>
    </source>
</evidence>
<organism evidence="8 9">
    <name type="scientific">Pterulicium gracile</name>
    <dbReference type="NCBI Taxonomy" id="1884261"/>
    <lineage>
        <taxon>Eukaryota</taxon>
        <taxon>Fungi</taxon>
        <taxon>Dikarya</taxon>
        <taxon>Basidiomycota</taxon>
        <taxon>Agaricomycotina</taxon>
        <taxon>Agaricomycetes</taxon>
        <taxon>Agaricomycetidae</taxon>
        <taxon>Agaricales</taxon>
        <taxon>Pleurotineae</taxon>
        <taxon>Pterulaceae</taxon>
        <taxon>Pterulicium</taxon>
    </lineage>
</organism>
<dbReference type="OrthoDB" id="5778525at2759"/>
<dbReference type="EMBL" id="ML178833">
    <property type="protein sequence ID" value="TFK99470.1"/>
    <property type="molecule type" value="Genomic_DNA"/>
</dbReference>
<evidence type="ECO:0000313" key="8">
    <source>
        <dbReference type="EMBL" id="TFK99470.1"/>
    </source>
</evidence>
<dbReference type="InterPro" id="IPR036638">
    <property type="entry name" value="HLH_DNA-bd_sf"/>
</dbReference>
<keyword evidence="3" id="KW-0238">DNA-binding</keyword>
<dbReference type="InterPro" id="IPR011598">
    <property type="entry name" value="bHLH_dom"/>
</dbReference>
<feature type="region of interest" description="Disordered" evidence="6">
    <location>
        <begin position="157"/>
        <end position="270"/>
    </location>
</feature>
<dbReference type="STRING" id="1884261.A0A5C3QG58"/>
<reference evidence="8 9" key="1">
    <citation type="journal article" date="2019" name="Nat. Ecol. Evol.">
        <title>Megaphylogeny resolves global patterns of mushroom evolution.</title>
        <authorList>
            <person name="Varga T."/>
            <person name="Krizsan K."/>
            <person name="Foldi C."/>
            <person name="Dima B."/>
            <person name="Sanchez-Garcia M."/>
            <person name="Sanchez-Ramirez S."/>
            <person name="Szollosi G.J."/>
            <person name="Szarkandi J.G."/>
            <person name="Papp V."/>
            <person name="Albert L."/>
            <person name="Andreopoulos W."/>
            <person name="Angelini C."/>
            <person name="Antonin V."/>
            <person name="Barry K.W."/>
            <person name="Bougher N.L."/>
            <person name="Buchanan P."/>
            <person name="Buyck B."/>
            <person name="Bense V."/>
            <person name="Catcheside P."/>
            <person name="Chovatia M."/>
            <person name="Cooper J."/>
            <person name="Damon W."/>
            <person name="Desjardin D."/>
            <person name="Finy P."/>
            <person name="Geml J."/>
            <person name="Haridas S."/>
            <person name="Hughes K."/>
            <person name="Justo A."/>
            <person name="Karasinski D."/>
            <person name="Kautmanova I."/>
            <person name="Kiss B."/>
            <person name="Kocsube S."/>
            <person name="Kotiranta H."/>
            <person name="LaButti K.M."/>
            <person name="Lechner B.E."/>
            <person name="Liimatainen K."/>
            <person name="Lipzen A."/>
            <person name="Lukacs Z."/>
            <person name="Mihaltcheva S."/>
            <person name="Morgado L.N."/>
            <person name="Niskanen T."/>
            <person name="Noordeloos M.E."/>
            <person name="Ohm R.A."/>
            <person name="Ortiz-Santana B."/>
            <person name="Ovrebo C."/>
            <person name="Racz N."/>
            <person name="Riley R."/>
            <person name="Savchenko A."/>
            <person name="Shiryaev A."/>
            <person name="Soop K."/>
            <person name="Spirin V."/>
            <person name="Szebenyi C."/>
            <person name="Tomsovsky M."/>
            <person name="Tulloss R.E."/>
            <person name="Uehling J."/>
            <person name="Grigoriev I.V."/>
            <person name="Vagvolgyi C."/>
            <person name="Papp T."/>
            <person name="Martin F.M."/>
            <person name="Miettinen O."/>
            <person name="Hibbett D.S."/>
            <person name="Nagy L.G."/>
        </authorList>
    </citation>
    <scope>NUCLEOTIDE SEQUENCE [LARGE SCALE GENOMIC DNA]</scope>
    <source>
        <strain evidence="8 9">CBS 309.79</strain>
    </source>
</reference>